<evidence type="ECO:0000313" key="2">
    <source>
        <dbReference type="EMBL" id="KAF8447711.1"/>
    </source>
</evidence>
<name>A0AAD4C3T0_BOLED</name>
<keyword evidence="1" id="KW-0812">Transmembrane</keyword>
<dbReference type="AlphaFoldDB" id="A0AAD4C3T0"/>
<accession>A0AAD4C3T0</accession>
<keyword evidence="1" id="KW-0472">Membrane</keyword>
<reference evidence="2" key="2">
    <citation type="journal article" date="2020" name="Nat. Commun.">
        <title>Large-scale genome sequencing of mycorrhizal fungi provides insights into the early evolution of symbiotic traits.</title>
        <authorList>
            <person name="Miyauchi S."/>
            <person name="Kiss E."/>
            <person name="Kuo A."/>
            <person name="Drula E."/>
            <person name="Kohler A."/>
            <person name="Sanchez-Garcia M."/>
            <person name="Morin E."/>
            <person name="Andreopoulos B."/>
            <person name="Barry K.W."/>
            <person name="Bonito G."/>
            <person name="Buee M."/>
            <person name="Carver A."/>
            <person name="Chen C."/>
            <person name="Cichocki N."/>
            <person name="Clum A."/>
            <person name="Culley D."/>
            <person name="Crous P.W."/>
            <person name="Fauchery L."/>
            <person name="Girlanda M."/>
            <person name="Hayes R.D."/>
            <person name="Keri Z."/>
            <person name="LaButti K."/>
            <person name="Lipzen A."/>
            <person name="Lombard V."/>
            <person name="Magnuson J."/>
            <person name="Maillard F."/>
            <person name="Murat C."/>
            <person name="Nolan M."/>
            <person name="Ohm R.A."/>
            <person name="Pangilinan J."/>
            <person name="Pereira M.F."/>
            <person name="Perotto S."/>
            <person name="Peter M."/>
            <person name="Pfister S."/>
            <person name="Riley R."/>
            <person name="Sitrit Y."/>
            <person name="Stielow J.B."/>
            <person name="Szollosi G."/>
            <person name="Zifcakova L."/>
            <person name="Stursova M."/>
            <person name="Spatafora J.W."/>
            <person name="Tedersoo L."/>
            <person name="Vaario L.M."/>
            <person name="Yamada A."/>
            <person name="Yan M."/>
            <person name="Wang P."/>
            <person name="Xu J."/>
            <person name="Bruns T."/>
            <person name="Baldrian P."/>
            <person name="Vilgalys R."/>
            <person name="Dunand C."/>
            <person name="Henrissat B."/>
            <person name="Grigoriev I.V."/>
            <person name="Hibbett D."/>
            <person name="Nagy L.G."/>
            <person name="Martin F.M."/>
        </authorList>
    </citation>
    <scope>NUCLEOTIDE SEQUENCE</scope>
    <source>
        <strain evidence="2">BED1</strain>
    </source>
</reference>
<proteinExistence type="predicted"/>
<dbReference type="EMBL" id="WHUW01000004">
    <property type="protein sequence ID" value="KAF8447711.1"/>
    <property type="molecule type" value="Genomic_DNA"/>
</dbReference>
<comment type="caution">
    <text evidence="2">The sequence shown here is derived from an EMBL/GenBank/DDBJ whole genome shotgun (WGS) entry which is preliminary data.</text>
</comment>
<sequence>MSRKFLRRKWIRRATQRRLWRSWKWITVVGSPGSIPPVDFIYVFAVYLAFALVRLGLSAQITVLCFQFYDTTGHVLGRLSSGSTVSKMGVFGKIKAFLYTNIPILGFHGRADYRAADRRNCVERAWCRRHIGRCNSAIRLKCLIQGVGKEIIWWWSISVIKKRVNIGGSL</sequence>
<reference evidence="2" key="1">
    <citation type="submission" date="2019-10" db="EMBL/GenBank/DDBJ databases">
        <authorList>
            <consortium name="DOE Joint Genome Institute"/>
            <person name="Kuo A."/>
            <person name="Miyauchi S."/>
            <person name="Kiss E."/>
            <person name="Drula E."/>
            <person name="Kohler A."/>
            <person name="Sanchez-Garcia M."/>
            <person name="Andreopoulos B."/>
            <person name="Barry K.W."/>
            <person name="Bonito G."/>
            <person name="Buee M."/>
            <person name="Carver A."/>
            <person name="Chen C."/>
            <person name="Cichocki N."/>
            <person name="Clum A."/>
            <person name="Culley D."/>
            <person name="Crous P.W."/>
            <person name="Fauchery L."/>
            <person name="Girlanda M."/>
            <person name="Hayes R."/>
            <person name="Keri Z."/>
            <person name="LaButti K."/>
            <person name="Lipzen A."/>
            <person name="Lombard V."/>
            <person name="Magnuson J."/>
            <person name="Maillard F."/>
            <person name="Morin E."/>
            <person name="Murat C."/>
            <person name="Nolan M."/>
            <person name="Ohm R."/>
            <person name="Pangilinan J."/>
            <person name="Pereira M."/>
            <person name="Perotto S."/>
            <person name="Peter M."/>
            <person name="Riley R."/>
            <person name="Sitrit Y."/>
            <person name="Stielow B."/>
            <person name="Szollosi G."/>
            <person name="Zifcakova L."/>
            <person name="Stursova M."/>
            <person name="Spatafora J.W."/>
            <person name="Tedersoo L."/>
            <person name="Vaario L.-M."/>
            <person name="Yamada A."/>
            <person name="Yan M."/>
            <person name="Wang P."/>
            <person name="Xu J."/>
            <person name="Bruns T."/>
            <person name="Baldrian P."/>
            <person name="Vilgalys R."/>
            <person name="Henrissat B."/>
            <person name="Grigoriev I.V."/>
            <person name="Hibbett D."/>
            <person name="Nagy L.G."/>
            <person name="Martin F.M."/>
        </authorList>
    </citation>
    <scope>NUCLEOTIDE SEQUENCE</scope>
    <source>
        <strain evidence="2">BED1</strain>
    </source>
</reference>
<keyword evidence="1" id="KW-1133">Transmembrane helix</keyword>
<keyword evidence="3" id="KW-1185">Reference proteome</keyword>
<evidence type="ECO:0000313" key="3">
    <source>
        <dbReference type="Proteomes" id="UP001194468"/>
    </source>
</evidence>
<dbReference type="Proteomes" id="UP001194468">
    <property type="component" value="Unassembled WGS sequence"/>
</dbReference>
<organism evidence="2 3">
    <name type="scientific">Boletus edulis BED1</name>
    <dbReference type="NCBI Taxonomy" id="1328754"/>
    <lineage>
        <taxon>Eukaryota</taxon>
        <taxon>Fungi</taxon>
        <taxon>Dikarya</taxon>
        <taxon>Basidiomycota</taxon>
        <taxon>Agaricomycotina</taxon>
        <taxon>Agaricomycetes</taxon>
        <taxon>Agaricomycetidae</taxon>
        <taxon>Boletales</taxon>
        <taxon>Boletineae</taxon>
        <taxon>Boletaceae</taxon>
        <taxon>Boletoideae</taxon>
        <taxon>Boletus</taxon>
    </lineage>
</organism>
<protein>
    <submittedName>
        <fullName evidence="2">Uncharacterized protein</fullName>
    </submittedName>
</protein>
<feature type="transmembrane region" description="Helical" evidence="1">
    <location>
        <begin position="21"/>
        <end position="38"/>
    </location>
</feature>
<gene>
    <name evidence="2" type="ORF">L210DRAFT_940483</name>
</gene>
<evidence type="ECO:0000256" key="1">
    <source>
        <dbReference type="SAM" id="Phobius"/>
    </source>
</evidence>